<name>A0ABY5YVT2_9ACTN</name>
<dbReference type="EMBL" id="CP073721">
    <property type="protein sequence ID" value="UWZ33861.1"/>
    <property type="molecule type" value="Genomic_DNA"/>
</dbReference>
<keyword evidence="2" id="KW-0472">Membrane</keyword>
<evidence type="ECO:0000313" key="4">
    <source>
        <dbReference type="Proteomes" id="UP001058271"/>
    </source>
</evidence>
<feature type="compositionally biased region" description="Low complexity" evidence="1">
    <location>
        <begin position="74"/>
        <end position="89"/>
    </location>
</feature>
<feature type="region of interest" description="Disordered" evidence="1">
    <location>
        <begin position="74"/>
        <end position="95"/>
    </location>
</feature>
<accession>A0ABY5YVT2</accession>
<proteinExistence type="predicted"/>
<protein>
    <submittedName>
        <fullName evidence="3">Uncharacterized protein</fullName>
    </submittedName>
</protein>
<keyword evidence="4" id="KW-1185">Reference proteome</keyword>
<keyword evidence="2" id="KW-1133">Transmembrane helix</keyword>
<evidence type="ECO:0000256" key="1">
    <source>
        <dbReference type="SAM" id="MobiDB-lite"/>
    </source>
</evidence>
<gene>
    <name evidence="3" type="ORF">Drose_21570</name>
</gene>
<dbReference type="RefSeq" id="WP_260723142.1">
    <property type="nucleotide sequence ID" value="NZ_BAAABS010000009.1"/>
</dbReference>
<feature type="transmembrane region" description="Helical" evidence="2">
    <location>
        <begin position="41"/>
        <end position="61"/>
    </location>
</feature>
<keyword evidence="2" id="KW-0812">Transmembrane</keyword>
<evidence type="ECO:0000256" key="2">
    <source>
        <dbReference type="SAM" id="Phobius"/>
    </source>
</evidence>
<reference evidence="3" key="1">
    <citation type="submission" date="2021-04" db="EMBL/GenBank/DDBJ databases">
        <title>Biosynthetic gene clusters of Dactylosporangioum roseum.</title>
        <authorList>
            <person name="Hartkoorn R.C."/>
            <person name="Beaudoing E."/>
            <person name="Hot D."/>
            <person name="Moureu S."/>
        </authorList>
    </citation>
    <scope>NUCLEOTIDE SEQUENCE</scope>
    <source>
        <strain evidence="3">NRRL B-16295</strain>
    </source>
</reference>
<evidence type="ECO:0000313" key="3">
    <source>
        <dbReference type="EMBL" id="UWZ33861.1"/>
    </source>
</evidence>
<sequence>MTEDELRAVFRATVTTTVPPPPMASSAALTAGRRARRRRHITWLGAGTGTAAVLTAGALALGNLTGGGAPLEVGAPAPAGSPPALTTAPVPEKSGWGTYPSGSPMTDATAYEGPEHDRAIRLLDELLKIVPAGFDAPAGPALGTHGQPARTAQASLISEQGAPHRWQYLASAAVARDGKTGRVAVEVHPVTSGNTGEGCALTQYIWGVSGGRCHDVMVGPVKVGVTAAPTDSSSLQWAAFRQANGTVVFLGQSASLGFWPEGELAPLPAPPLTEQQLAELAVDPRFDVTR</sequence>
<organism evidence="3 4">
    <name type="scientific">Dactylosporangium roseum</name>
    <dbReference type="NCBI Taxonomy" id="47989"/>
    <lineage>
        <taxon>Bacteria</taxon>
        <taxon>Bacillati</taxon>
        <taxon>Actinomycetota</taxon>
        <taxon>Actinomycetes</taxon>
        <taxon>Micromonosporales</taxon>
        <taxon>Micromonosporaceae</taxon>
        <taxon>Dactylosporangium</taxon>
    </lineage>
</organism>
<dbReference type="Proteomes" id="UP001058271">
    <property type="component" value="Chromosome"/>
</dbReference>